<name>A0ACB5TFA7_CANBO</name>
<organism evidence="1 2">
    <name type="scientific">Candida boidinii</name>
    <name type="common">Yeast</name>
    <dbReference type="NCBI Taxonomy" id="5477"/>
    <lineage>
        <taxon>Eukaryota</taxon>
        <taxon>Fungi</taxon>
        <taxon>Dikarya</taxon>
        <taxon>Ascomycota</taxon>
        <taxon>Saccharomycotina</taxon>
        <taxon>Pichiomycetes</taxon>
        <taxon>Pichiales</taxon>
        <taxon>Pichiaceae</taxon>
        <taxon>Ogataea</taxon>
        <taxon>Ogataea/Candida clade</taxon>
    </lineage>
</organism>
<dbReference type="Proteomes" id="UP001165101">
    <property type="component" value="Unassembled WGS sequence"/>
</dbReference>
<proteinExistence type="predicted"/>
<comment type="caution">
    <text evidence="1">The sequence shown here is derived from an EMBL/GenBank/DDBJ whole genome shotgun (WGS) entry which is preliminary data.</text>
</comment>
<dbReference type="EMBL" id="BSXV01000144">
    <property type="protein sequence ID" value="GME87719.1"/>
    <property type="molecule type" value="Genomic_DNA"/>
</dbReference>
<evidence type="ECO:0000313" key="2">
    <source>
        <dbReference type="Proteomes" id="UP001165101"/>
    </source>
</evidence>
<protein>
    <submittedName>
        <fullName evidence="1">Unnamed protein product</fullName>
    </submittedName>
</protein>
<reference evidence="1" key="1">
    <citation type="submission" date="2023-04" db="EMBL/GenBank/DDBJ databases">
        <title>Candida boidinii NBRC 1967.</title>
        <authorList>
            <person name="Ichikawa N."/>
            <person name="Sato H."/>
            <person name="Tonouchi N."/>
        </authorList>
    </citation>
    <scope>NUCLEOTIDE SEQUENCE</scope>
    <source>
        <strain evidence="1">NBRC 1967</strain>
    </source>
</reference>
<sequence>MSKDIPLEALNITSSALSDRAIKLVNHRELHVKRNDEDVNQYDVNDQETIQSVQNNNSIWFKTLTSFKKYLRFIGPGLMVSVAYMDPGNYSTSVSAGASNQYSLLFVVLLSNIIAIFYQSLCVKLGTVTGLDLSRACREYLPPWLNYTIYVFAEASIIATDIAEVIGSAIALNILLKIPLWAGVLLTITDVLIVMMAYRPGSSIKFVKLFEYMVALLVLIVVVCFCVQLAFLPDSTSVRSIFRGYAPSHEMIEGNGIYIAVSVIGATVMPHSLFLGSALVQPRLREFDIKNKFLVEDKAKSNDENYYSYKPSYKAIKYSYKYSIIELAVTLFTFALFVNSAILIVSGSLLYVNGETNVDADLYSIYDLLSSSIAPAIGTLFMCALLASGQSAGIVCTMAGQIVCEGHIKWSLTPWIRRIVTRLISIIPCLIVSLCIGKSGLSKALNASQVVLSILLPFLVAPLIYFTSYKKFMKIEISQEDYEIEEFKKSNNFFYKYIVYGKDSLIKDTENNKYYKDMSNNFIVTGFCIMFWILVSIMNVYAIYSAAKNGV</sequence>
<accession>A0ACB5TFA7</accession>
<gene>
    <name evidence="1" type="ORF">Cboi01_000052200</name>
</gene>
<keyword evidence="2" id="KW-1185">Reference proteome</keyword>
<evidence type="ECO:0000313" key="1">
    <source>
        <dbReference type="EMBL" id="GME87719.1"/>
    </source>
</evidence>